<protein>
    <recommendedName>
        <fullName evidence="3">Xylanolytic transcriptional activator regulatory domain-containing protein</fullName>
    </recommendedName>
</protein>
<evidence type="ECO:0000256" key="2">
    <source>
        <dbReference type="SAM" id="MobiDB-lite"/>
    </source>
</evidence>
<evidence type="ECO:0000313" key="4">
    <source>
        <dbReference type="EMBL" id="EXJ95030.1"/>
    </source>
</evidence>
<dbReference type="GO" id="GO:0008270">
    <property type="term" value="F:zinc ion binding"/>
    <property type="evidence" value="ECO:0007669"/>
    <property type="project" value="InterPro"/>
</dbReference>
<organism evidence="4 5">
    <name type="scientific">Capronia coronata CBS 617.96</name>
    <dbReference type="NCBI Taxonomy" id="1182541"/>
    <lineage>
        <taxon>Eukaryota</taxon>
        <taxon>Fungi</taxon>
        <taxon>Dikarya</taxon>
        <taxon>Ascomycota</taxon>
        <taxon>Pezizomycotina</taxon>
        <taxon>Eurotiomycetes</taxon>
        <taxon>Chaetothyriomycetidae</taxon>
        <taxon>Chaetothyriales</taxon>
        <taxon>Herpotrichiellaceae</taxon>
        <taxon>Capronia</taxon>
    </lineage>
</organism>
<dbReference type="eggNOG" id="ENOG502S3FG">
    <property type="taxonomic scope" value="Eukaryota"/>
</dbReference>
<evidence type="ECO:0000313" key="5">
    <source>
        <dbReference type="Proteomes" id="UP000019484"/>
    </source>
</evidence>
<dbReference type="CDD" id="cd12148">
    <property type="entry name" value="fungal_TF_MHR"/>
    <property type="match status" value="1"/>
</dbReference>
<proteinExistence type="predicted"/>
<dbReference type="GeneID" id="19155058"/>
<evidence type="ECO:0000259" key="3">
    <source>
        <dbReference type="Pfam" id="PF04082"/>
    </source>
</evidence>
<comment type="caution">
    <text evidence="4">The sequence shown here is derived from an EMBL/GenBank/DDBJ whole genome shotgun (WGS) entry which is preliminary data.</text>
</comment>
<dbReference type="OrthoDB" id="3364175at2759"/>
<dbReference type="Pfam" id="PF04082">
    <property type="entry name" value="Fungal_trans"/>
    <property type="match status" value="1"/>
</dbReference>
<feature type="region of interest" description="Disordered" evidence="2">
    <location>
        <begin position="60"/>
        <end position="84"/>
    </location>
</feature>
<sequence>MIQKANGLDDTVRRVLEDNGEELLRIWNHHKYGDDLHRAWKESSALAELERLLARLEQHSQPGLKRKREKEDDGRTTASLQSTSSGRYTISPVFRITEIPDVDTEIVLGDSETTALPQRSILSPTRAPIPLPHSTPRLMDHYFKYTHCFFPILDRPYTLKKYFEYSRASNPLPPQSSDLAYIWAMCAYTKQQILRQGASSTGPEDATVAKMRTIARSLIPTESGPFFLGHVQALLLLTLLDLGNGKDSAAWILVGFAVRILLDRIDTTGDYRTRWTAALQGCFFLDTFLSMQLRKPPHLQTEYIMHTQSLHEDGHEEWEPWEVAVGDTLGPRPPAFVLSCFNRLTELSIFANSSLKSEFCHVPTESPSTQACSDIPRLQELAERYPFHIMQIEPRPPHQMLLQACHFAITALVSPLSATTRAVFKTKFLETLGLFELTWNTPERCGIPSVLTALFHLIHRLEPHDLVSDSLNRTVLSLMSIWPAFAPYAVHSDPQIVTQGTLGHADFTNDYEPEDVLRYTRAFASLSAVPPKHSMNYVPGGMVPIEVTQDGHSTKDIQYPDAALFDAPAESTLYTSSMTMDYGAMNIDVPQHNFNSVSMSDHNARKPATASHNFDGDEIDALFLEMAQLDITQWTMDRTQNLRDFGFADDSTFEAFCNDPDRLMLGEGYLVPASQNDHGVTYGTQTTFSADAGRQGSAHAPEQRTFDSYGDPW</sequence>
<dbReference type="HOGENOM" id="CLU_007607_1_1_1"/>
<dbReference type="STRING" id="1182541.W9YZC1"/>
<dbReference type="EMBL" id="AMWN01000001">
    <property type="protein sequence ID" value="EXJ95030.1"/>
    <property type="molecule type" value="Genomic_DNA"/>
</dbReference>
<dbReference type="GO" id="GO:0003700">
    <property type="term" value="F:DNA-binding transcription factor activity"/>
    <property type="evidence" value="ECO:0007669"/>
    <property type="project" value="TreeGrafter"/>
</dbReference>
<feature type="region of interest" description="Disordered" evidence="2">
    <location>
        <begin position="689"/>
        <end position="713"/>
    </location>
</feature>
<feature type="domain" description="Xylanolytic transcriptional activator regulatory" evidence="3">
    <location>
        <begin position="139"/>
        <end position="345"/>
    </location>
</feature>
<name>W9YZC1_9EURO</name>
<dbReference type="AlphaFoldDB" id="W9YZC1"/>
<dbReference type="GO" id="GO:0003677">
    <property type="term" value="F:DNA binding"/>
    <property type="evidence" value="ECO:0007669"/>
    <property type="project" value="InterPro"/>
</dbReference>
<gene>
    <name evidence="4" type="ORF">A1O1_00148</name>
</gene>
<keyword evidence="5" id="KW-1185">Reference proteome</keyword>
<dbReference type="PANTHER" id="PTHR47655">
    <property type="entry name" value="QUINIC ACID UTILIZATION ACTIVATOR"/>
    <property type="match status" value="1"/>
</dbReference>
<reference evidence="4 5" key="1">
    <citation type="submission" date="2013-03" db="EMBL/GenBank/DDBJ databases">
        <title>The Genome Sequence of Capronia coronata CBS 617.96.</title>
        <authorList>
            <consortium name="The Broad Institute Genomics Platform"/>
            <person name="Cuomo C."/>
            <person name="de Hoog S."/>
            <person name="Gorbushina A."/>
            <person name="Walker B."/>
            <person name="Young S.K."/>
            <person name="Zeng Q."/>
            <person name="Gargeya S."/>
            <person name="Fitzgerald M."/>
            <person name="Haas B."/>
            <person name="Abouelleil A."/>
            <person name="Allen A.W."/>
            <person name="Alvarado L."/>
            <person name="Arachchi H.M."/>
            <person name="Berlin A.M."/>
            <person name="Chapman S.B."/>
            <person name="Gainer-Dewar J."/>
            <person name="Goldberg J."/>
            <person name="Griggs A."/>
            <person name="Gujja S."/>
            <person name="Hansen M."/>
            <person name="Howarth C."/>
            <person name="Imamovic A."/>
            <person name="Ireland A."/>
            <person name="Larimer J."/>
            <person name="McCowan C."/>
            <person name="Murphy C."/>
            <person name="Pearson M."/>
            <person name="Poon T.W."/>
            <person name="Priest M."/>
            <person name="Roberts A."/>
            <person name="Saif S."/>
            <person name="Shea T."/>
            <person name="Sisk P."/>
            <person name="Sykes S."/>
            <person name="Wortman J."/>
            <person name="Nusbaum C."/>
            <person name="Birren B."/>
        </authorList>
    </citation>
    <scope>NUCLEOTIDE SEQUENCE [LARGE SCALE GENOMIC DNA]</scope>
    <source>
        <strain evidence="4 5">CBS 617.96</strain>
    </source>
</reference>
<evidence type="ECO:0000256" key="1">
    <source>
        <dbReference type="ARBA" id="ARBA00023242"/>
    </source>
</evidence>
<dbReference type="InterPro" id="IPR052783">
    <property type="entry name" value="Metabolic/Drug-Res_Regulator"/>
</dbReference>
<dbReference type="GO" id="GO:0045944">
    <property type="term" value="P:positive regulation of transcription by RNA polymerase II"/>
    <property type="evidence" value="ECO:0007669"/>
    <property type="project" value="TreeGrafter"/>
</dbReference>
<dbReference type="RefSeq" id="XP_007719259.1">
    <property type="nucleotide sequence ID" value="XM_007721069.1"/>
</dbReference>
<dbReference type="InterPro" id="IPR007219">
    <property type="entry name" value="XnlR_reg_dom"/>
</dbReference>
<dbReference type="Proteomes" id="UP000019484">
    <property type="component" value="Unassembled WGS sequence"/>
</dbReference>
<dbReference type="GO" id="GO:0006351">
    <property type="term" value="P:DNA-templated transcription"/>
    <property type="evidence" value="ECO:0007669"/>
    <property type="project" value="InterPro"/>
</dbReference>
<keyword evidence="1" id="KW-0539">Nucleus</keyword>
<dbReference type="PANTHER" id="PTHR47655:SF2">
    <property type="entry name" value="QUINIC ACID UTILIZATION ACTIVATOR"/>
    <property type="match status" value="1"/>
</dbReference>
<accession>W9YZC1</accession>